<name>A0A6A7AYZ3_9PLEO</name>
<evidence type="ECO:0000313" key="1">
    <source>
        <dbReference type="EMBL" id="KAF2848470.1"/>
    </source>
</evidence>
<keyword evidence="2" id="KW-1185">Reference proteome</keyword>
<evidence type="ECO:0000313" key="2">
    <source>
        <dbReference type="Proteomes" id="UP000799423"/>
    </source>
</evidence>
<protein>
    <submittedName>
        <fullName evidence="1">Uncharacterized protein</fullName>
    </submittedName>
</protein>
<dbReference type="AlphaFoldDB" id="A0A6A7AYZ3"/>
<dbReference type="Proteomes" id="UP000799423">
    <property type="component" value="Unassembled WGS sequence"/>
</dbReference>
<accession>A0A6A7AYZ3</accession>
<dbReference type="EMBL" id="MU006317">
    <property type="protein sequence ID" value="KAF2848470.1"/>
    <property type="molecule type" value="Genomic_DNA"/>
</dbReference>
<proteinExistence type="predicted"/>
<reference evidence="1" key="1">
    <citation type="submission" date="2020-01" db="EMBL/GenBank/DDBJ databases">
        <authorList>
            <consortium name="DOE Joint Genome Institute"/>
            <person name="Haridas S."/>
            <person name="Albert R."/>
            <person name="Binder M."/>
            <person name="Bloem J."/>
            <person name="Labutti K."/>
            <person name="Salamov A."/>
            <person name="Andreopoulos B."/>
            <person name="Baker S.E."/>
            <person name="Barry K."/>
            <person name="Bills G."/>
            <person name="Bluhm B.H."/>
            <person name="Cannon C."/>
            <person name="Castanera R."/>
            <person name="Culley D.E."/>
            <person name="Daum C."/>
            <person name="Ezra D."/>
            <person name="Gonzalez J.B."/>
            <person name="Henrissat B."/>
            <person name="Kuo A."/>
            <person name="Liang C."/>
            <person name="Lipzen A."/>
            <person name="Lutzoni F."/>
            <person name="Magnuson J."/>
            <person name="Mondo S."/>
            <person name="Nolan M."/>
            <person name="Ohm R."/>
            <person name="Pangilinan J."/>
            <person name="Park H.-J."/>
            <person name="Ramirez L."/>
            <person name="Alfaro M."/>
            <person name="Sun H."/>
            <person name="Tritt A."/>
            <person name="Yoshinaga Y."/>
            <person name="Zwiers L.-H."/>
            <person name="Turgeon B.G."/>
            <person name="Goodwin S.B."/>
            <person name="Spatafora J.W."/>
            <person name="Crous P.W."/>
            <person name="Grigoriev I.V."/>
        </authorList>
    </citation>
    <scope>NUCLEOTIDE SEQUENCE</scope>
    <source>
        <strain evidence="1">IPT5</strain>
    </source>
</reference>
<sequence>MPIPHYMTARRATIDALTAPPCRICHTPSAAHQHPARALCDRHSRWVDTNLALLGRYLVELQDIFLNPGGFPVAGESVQDNWRMRTSASHVQCEQSLLELAPHLQWLLVWDRMHKRWIEEIREVRFWPGKYYGVTHCVFVIRLSDRRRFVFDPTGLQFGLDWQLLTPYDEYYQRRVHPYIGEREVEEGFVGRNKEWVAGGRVGDYRVGVFAQK</sequence>
<dbReference type="OrthoDB" id="3791448at2759"/>
<organism evidence="1 2">
    <name type="scientific">Plenodomus tracheiphilus IPT5</name>
    <dbReference type="NCBI Taxonomy" id="1408161"/>
    <lineage>
        <taxon>Eukaryota</taxon>
        <taxon>Fungi</taxon>
        <taxon>Dikarya</taxon>
        <taxon>Ascomycota</taxon>
        <taxon>Pezizomycotina</taxon>
        <taxon>Dothideomycetes</taxon>
        <taxon>Pleosporomycetidae</taxon>
        <taxon>Pleosporales</taxon>
        <taxon>Pleosporineae</taxon>
        <taxon>Leptosphaeriaceae</taxon>
        <taxon>Plenodomus</taxon>
    </lineage>
</organism>
<gene>
    <name evidence="1" type="ORF">T440DRAFT_519899</name>
</gene>